<feature type="domain" description="GST N-terminal" evidence="1">
    <location>
        <begin position="1"/>
        <end position="83"/>
    </location>
</feature>
<comment type="caution">
    <text evidence="3">The sequence shown here is derived from an EMBL/GenBank/DDBJ whole genome shotgun (WGS) entry which is preliminary data.</text>
</comment>
<dbReference type="SUPFAM" id="SSF52833">
    <property type="entry name" value="Thioredoxin-like"/>
    <property type="match status" value="1"/>
</dbReference>
<dbReference type="CDD" id="cd00570">
    <property type="entry name" value="GST_N_family"/>
    <property type="match status" value="1"/>
</dbReference>
<reference evidence="3 4" key="1">
    <citation type="submission" date="2017-11" db="EMBL/GenBank/DDBJ databases">
        <authorList>
            <person name="Han C.G."/>
        </authorList>
    </citation>
    <scope>NUCLEOTIDE SEQUENCE [LARGE SCALE GENOMIC DNA]</scope>
    <source>
        <strain evidence="3 4">HCNT1</strain>
    </source>
</reference>
<dbReference type="InterPro" id="IPR036282">
    <property type="entry name" value="Glutathione-S-Trfase_C_sf"/>
</dbReference>
<dbReference type="SUPFAM" id="SSF47616">
    <property type="entry name" value="GST C-terminal domain-like"/>
    <property type="match status" value="1"/>
</dbReference>
<dbReference type="EMBL" id="PIQN01000011">
    <property type="protein sequence ID" value="PKA42423.1"/>
    <property type="molecule type" value="Genomic_DNA"/>
</dbReference>
<organism evidence="3 4">
    <name type="scientific">Rhizobium sullae</name>
    <name type="common">Rhizobium hedysari</name>
    <dbReference type="NCBI Taxonomy" id="50338"/>
    <lineage>
        <taxon>Bacteria</taxon>
        <taxon>Pseudomonadati</taxon>
        <taxon>Pseudomonadota</taxon>
        <taxon>Alphaproteobacteria</taxon>
        <taxon>Hyphomicrobiales</taxon>
        <taxon>Rhizobiaceae</taxon>
        <taxon>Rhizobium/Agrobacterium group</taxon>
        <taxon>Rhizobium</taxon>
    </lineage>
</organism>
<dbReference type="InterPro" id="IPR010987">
    <property type="entry name" value="Glutathione-S-Trfase_C-like"/>
</dbReference>
<dbReference type="Proteomes" id="UP000232164">
    <property type="component" value="Unassembled WGS sequence"/>
</dbReference>
<name>A0A2N0D8G9_RHISU</name>
<evidence type="ECO:0000313" key="3">
    <source>
        <dbReference type="EMBL" id="PKA42423.1"/>
    </source>
</evidence>
<dbReference type="GO" id="GO:0016740">
    <property type="term" value="F:transferase activity"/>
    <property type="evidence" value="ECO:0007669"/>
    <property type="project" value="UniProtKB-KW"/>
</dbReference>
<dbReference type="RefSeq" id="WP_100771739.1">
    <property type="nucleotide sequence ID" value="NZ_PIQN01000011.1"/>
</dbReference>
<protein>
    <submittedName>
        <fullName evidence="3">Glutathione S-transferase</fullName>
    </submittedName>
</protein>
<dbReference type="Gene3D" id="3.40.30.10">
    <property type="entry name" value="Glutaredoxin"/>
    <property type="match status" value="1"/>
</dbReference>
<gene>
    <name evidence="3" type="ORF">CWR43_16490</name>
</gene>
<dbReference type="SFLD" id="SFLDS00019">
    <property type="entry name" value="Glutathione_Transferase_(cytos"/>
    <property type="match status" value="1"/>
</dbReference>
<dbReference type="STRING" id="1041146.GCA_000427985_02503"/>
<evidence type="ECO:0000313" key="4">
    <source>
        <dbReference type="Proteomes" id="UP000232164"/>
    </source>
</evidence>
<dbReference type="SFLD" id="SFLDG00358">
    <property type="entry name" value="Main_(cytGST)"/>
    <property type="match status" value="1"/>
</dbReference>
<sequence>MSLVLYGHPLASFCHKVLIALYENGTPFENRIVDLMDEASSADLFRFWPVGKMPVLRDEALDSTIPETSIIIEYLDRHYPGPVRLLPDDIDRALRVRLWDRFFDFYVQAPLQKIVTDTLRPEGRKDPHGVEEARGTLATAYGMIEQQLGGNQWITGDSFTMADCAAAPALFYAETLVPFGDDQPKLRAYYERLLGQPSFARVLKEALPYFKFYPYSRQLPERIRNEMPSA</sequence>
<dbReference type="AlphaFoldDB" id="A0A2N0D8G9"/>
<accession>A0A2N0D8G9</accession>
<dbReference type="PROSITE" id="PS50404">
    <property type="entry name" value="GST_NTER"/>
    <property type="match status" value="1"/>
</dbReference>
<dbReference type="Gene3D" id="1.20.1050.10">
    <property type="match status" value="1"/>
</dbReference>
<dbReference type="InterPro" id="IPR040079">
    <property type="entry name" value="Glutathione_S-Trfase"/>
</dbReference>
<evidence type="ECO:0000259" key="1">
    <source>
        <dbReference type="PROSITE" id="PS50404"/>
    </source>
</evidence>
<dbReference type="PANTHER" id="PTHR44051">
    <property type="entry name" value="GLUTATHIONE S-TRANSFERASE-RELATED"/>
    <property type="match status" value="1"/>
</dbReference>
<dbReference type="CDD" id="cd00299">
    <property type="entry name" value="GST_C_family"/>
    <property type="match status" value="1"/>
</dbReference>
<dbReference type="InterPro" id="IPR004045">
    <property type="entry name" value="Glutathione_S-Trfase_N"/>
</dbReference>
<dbReference type="Pfam" id="PF13417">
    <property type="entry name" value="GST_N_3"/>
    <property type="match status" value="1"/>
</dbReference>
<dbReference type="PROSITE" id="PS50405">
    <property type="entry name" value="GST_CTER"/>
    <property type="match status" value="1"/>
</dbReference>
<evidence type="ECO:0000259" key="2">
    <source>
        <dbReference type="PROSITE" id="PS50405"/>
    </source>
</evidence>
<proteinExistence type="predicted"/>
<reference evidence="3 4" key="2">
    <citation type="submission" date="2017-12" db="EMBL/GenBank/DDBJ databases">
        <title>Genome sequence of Rhizobium sullae HCNT1 isolated from Sulla coronaria nodules and featuring peculiar denitrification phenotypes.</title>
        <authorList>
            <person name="De Diego-Diaz B."/>
            <person name="Treu L."/>
            <person name="Campanaro S."/>
            <person name="Da Silva Duarte V."/>
            <person name="Basaglia M."/>
            <person name="Favaro L."/>
            <person name="Casella S."/>
            <person name="Squartini A."/>
        </authorList>
    </citation>
    <scope>NUCLEOTIDE SEQUENCE [LARGE SCALE GENOMIC DNA]</scope>
    <source>
        <strain evidence="3 4">HCNT1</strain>
    </source>
</reference>
<dbReference type="InterPro" id="IPR036249">
    <property type="entry name" value="Thioredoxin-like_sf"/>
</dbReference>
<dbReference type="Pfam" id="PF13410">
    <property type="entry name" value="GST_C_2"/>
    <property type="match status" value="1"/>
</dbReference>
<feature type="domain" description="GST C-terminal" evidence="2">
    <location>
        <begin position="88"/>
        <end position="215"/>
    </location>
</feature>
<dbReference type="PANTHER" id="PTHR44051:SF8">
    <property type="entry name" value="GLUTATHIONE S-TRANSFERASE GSTA"/>
    <property type="match status" value="1"/>
</dbReference>
<keyword evidence="3" id="KW-0808">Transferase</keyword>